<comment type="catalytic activity">
    <reaction evidence="9">
        <text>L-seryl-[protein] + ATP = O-phospho-L-seryl-[protein] + ADP + H(+)</text>
        <dbReference type="Rhea" id="RHEA:17989"/>
        <dbReference type="Rhea" id="RHEA-COMP:9863"/>
        <dbReference type="Rhea" id="RHEA-COMP:11604"/>
        <dbReference type="ChEBI" id="CHEBI:15378"/>
        <dbReference type="ChEBI" id="CHEBI:29999"/>
        <dbReference type="ChEBI" id="CHEBI:30616"/>
        <dbReference type="ChEBI" id="CHEBI:83421"/>
        <dbReference type="ChEBI" id="CHEBI:456216"/>
        <dbReference type="EC" id="2.7.11.1"/>
    </reaction>
</comment>
<dbReference type="Pfam" id="PF10498">
    <property type="entry name" value="IFT57"/>
    <property type="match status" value="1"/>
</dbReference>
<accession>K3WH02</accession>
<evidence type="ECO:0000313" key="13">
    <source>
        <dbReference type="EnsemblProtists" id="PYU1_T004243"/>
    </source>
</evidence>
<dbReference type="GO" id="GO:0004674">
    <property type="term" value="F:protein serine/threonine kinase activity"/>
    <property type="evidence" value="ECO:0007669"/>
    <property type="project" value="UniProtKB-KW"/>
</dbReference>
<evidence type="ECO:0000259" key="12">
    <source>
        <dbReference type="PROSITE" id="PS50011"/>
    </source>
</evidence>
<keyword evidence="5 10" id="KW-0547">Nucleotide-binding</keyword>
<dbReference type="PROSITE" id="PS00107">
    <property type="entry name" value="PROTEIN_KINASE_ATP"/>
    <property type="match status" value="1"/>
</dbReference>
<keyword evidence="7 10" id="KW-0067">ATP-binding</keyword>
<evidence type="ECO:0000256" key="2">
    <source>
        <dbReference type="ARBA" id="ARBA00012513"/>
    </source>
</evidence>
<reference evidence="13" key="3">
    <citation type="submission" date="2015-02" db="UniProtKB">
        <authorList>
            <consortium name="EnsemblProtists"/>
        </authorList>
    </citation>
    <scope>IDENTIFICATION</scope>
    <source>
        <strain evidence="13">DAOM BR144</strain>
    </source>
</reference>
<keyword evidence="6" id="KW-0418">Kinase</keyword>
<dbReference type="Pfam" id="PF00069">
    <property type="entry name" value="Pkinase"/>
    <property type="match status" value="1"/>
</dbReference>
<dbReference type="InterPro" id="IPR017441">
    <property type="entry name" value="Protein_kinase_ATP_BS"/>
</dbReference>
<evidence type="ECO:0000256" key="4">
    <source>
        <dbReference type="ARBA" id="ARBA00022679"/>
    </source>
</evidence>
<evidence type="ECO:0000256" key="11">
    <source>
        <dbReference type="SAM" id="MobiDB-lite"/>
    </source>
</evidence>
<name>K3WH02_GLOUD</name>
<dbReference type="GO" id="GO:0005524">
    <property type="term" value="F:ATP binding"/>
    <property type="evidence" value="ECO:0007669"/>
    <property type="project" value="UniProtKB-UniRule"/>
</dbReference>
<evidence type="ECO:0000256" key="5">
    <source>
        <dbReference type="ARBA" id="ARBA00022741"/>
    </source>
</evidence>
<proteinExistence type="inferred from homology"/>
<evidence type="ECO:0000256" key="1">
    <source>
        <dbReference type="ARBA" id="ARBA00010886"/>
    </source>
</evidence>
<dbReference type="FunFam" id="3.30.200.20:FF:000097">
    <property type="entry name" value="Probable serine/threonine-protein kinase nek1"/>
    <property type="match status" value="1"/>
</dbReference>
<comment type="similarity">
    <text evidence="1">Belongs to the protein kinase superfamily. NEK Ser/Thr protein kinase family. NIMA subfamily.</text>
</comment>
<dbReference type="InterPro" id="IPR000719">
    <property type="entry name" value="Prot_kinase_dom"/>
</dbReference>
<keyword evidence="14" id="KW-1185">Reference proteome</keyword>
<dbReference type="InParanoid" id="K3WH02"/>
<organism evidence="13 14">
    <name type="scientific">Globisporangium ultimum (strain ATCC 200006 / CBS 805.95 / DAOM BR144)</name>
    <name type="common">Pythium ultimum</name>
    <dbReference type="NCBI Taxonomy" id="431595"/>
    <lineage>
        <taxon>Eukaryota</taxon>
        <taxon>Sar</taxon>
        <taxon>Stramenopiles</taxon>
        <taxon>Oomycota</taxon>
        <taxon>Peronosporomycetes</taxon>
        <taxon>Pythiales</taxon>
        <taxon>Pythiaceae</taxon>
        <taxon>Globisporangium</taxon>
    </lineage>
</organism>
<dbReference type="EnsemblProtists" id="PYU1_T004243">
    <property type="protein sequence ID" value="PYU1_T004243"/>
    <property type="gene ID" value="PYU1_G004233"/>
</dbReference>
<feature type="binding site" evidence="10">
    <location>
        <position position="50"/>
    </location>
    <ligand>
        <name>ATP</name>
        <dbReference type="ChEBI" id="CHEBI:30616"/>
    </ligand>
</feature>
<dbReference type="EC" id="2.7.11.1" evidence="2"/>
<reference evidence="14" key="1">
    <citation type="journal article" date="2010" name="Genome Biol.">
        <title>Genome sequence of the necrotrophic plant pathogen Pythium ultimum reveals original pathogenicity mechanisms and effector repertoire.</title>
        <authorList>
            <person name="Levesque C.A."/>
            <person name="Brouwer H."/>
            <person name="Cano L."/>
            <person name="Hamilton J.P."/>
            <person name="Holt C."/>
            <person name="Huitema E."/>
            <person name="Raffaele S."/>
            <person name="Robideau G.P."/>
            <person name="Thines M."/>
            <person name="Win J."/>
            <person name="Zerillo M.M."/>
            <person name="Beakes G.W."/>
            <person name="Boore J.L."/>
            <person name="Busam D."/>
            <person name="Dumas B."/>
            <person name="Ferriera S."/>
            <person name="Fuerstenberg S.I."/>
            <person name="Gachon C.M."/>
            <person name="Gaulin E."/>
            <person name="Govers F."/>
            <person name="Grenville-Briggs L."/>
            <person name="Horner N."/>
            <person name="Hostetler J."/>
            <person name="Jiang R.H."/>
            <person name="Johnson J."/>
            <person name="Krajaejun T."/>
            <person name="Lin H."/>
            <person name="Meijer H.J."/>
            <person name="Moore B."/>
            <person name="Morris P."/>
            <person name="Phuntmart V."/>
            <person name="Puiu D."/>
            <person name="Shetty J."/>
            <person name="Stajich J.E."/>
            <person name="Tripathy S."/>
            <person name="Wawra S."/>
            <person name="van West P."/>
            <person name="Whitty B.R."/>
            <person name="Coutinho P.M."/>
            <person name="Henrissat B."/>
            <person name="Martin F."/>
            <person name="Thomas P.D."/>
            <person name="Tyler B.M."/>
            <person name="De Vries R.P."/>
            <person name="Kamoun S."/>
            <person name="Yandell M."/>
            <person name="Tisserat N."/>
            <person name="Buell C.R."/>
        </authorList>
    </citation>
    <scope>NUCLEOTIDE SEQUENCE</scope>
    <source>
        <strain evidence="14">DAOM:BR144</strain>
    </source>
</reference>
<dbReference type="PANTHER" id="PTHR44899:SF3">
    <property type="entry name" value="SERINE_THREONINE-PROTEIN KINASE NEK1"/>
    <property type="match status" value="1"/>
</dbReference>
<dbReference type="VEuPathDB" id="FungiDB:PYU1_G004233"/>
<dbReference type="Proteomes" id="UP000019132">
    <property type="component" value="Unassembled WGS sequence"/>
</dbReference>
<evidence type="ECO:0000256" key="8">
    <source>
        <dbReference type="ARBA" id="ARBA00047899"/>
    </source>
</evidence>
<feature type="compositionally biased region" description="Low complexity" evidence="11">
    <location>
        <begin position="341"/>
        <end position="352"/>
    </location>
</feature>
<evidence type="ECO:0000256" key="10">
    <source>
        <dbReference type="PROSITE-ProRule" id="PRU10141"/>
    </source>
</evidence>
<dbReference type="PANTHER" id="PTHR44899">
    <property type="entry name" value="CAMK FAMILY PROTEIN KINASE"/>
    <property type="match status" value="1"/>
</dbReference>
<evidence type="ECO:0000313" key="14">
    <source>
        <dbReference type="Proteomes" id="UP000019132"/>
    </source>
</evidence>
<dbReference type="SUPFAM" id="SSF56112">
    <property type="entry name" value="Protein kinase-like (PK-like)"/>
    <property type="match status" value="1"/>
</dbReference>
<dbReference type="OMA" id="YPREPID"/>
<dbReference type="HOGENOM" id="CLU_008123_0_0_1"/>
<dbReference type="InterPro" id="IPR011009">
    <property type="entry name" value="Kinase-like_dom_sf"/>
</dbReference>
<reference evidence="14" key="2">
    <citation type="submission" date="2010-04" db="EMBL/GenBank/DDBJ databases">
        <authorList>
            <person name="Buell R."/>
            <person name="Hamilton J."/>
            <person name="Hostetler J."/>
        </authorList>
    </citation>
    <scope>NUCLEOTIDE SEQUENCE [LARGE SCALE GENOMIC DNA]</scope>
    <source>
        <strain evidence="14">DAOM:BR144</strain>
    </source>
</reference>
<dbReference type="AlphaFoldDB" id="K3WH02"/>
<evidence type="ECO:0000256" key="6">
    <source>
        <dbReference type="ARBA" id="ARBA00022777"/>
    </source>
</evidence>
<feature type="region of interest" description="Disordered" evidence="11">
    <location>
        <begin position="541"/>
        <end position="570"/>
    </location>
</feature>
<dbReference type="PROSITE" id="PS50011">
    <property type="entry name" value="PROTEIN_KINASE_DOM"/>
    <property type="match status" value="1"/>
</dbReference>
<feature type="compositionally biased region" description="Basic and acidic residues" evidence="11">
    <location>
        <begin position="381"/>
        <end position="390"/>
    </location>
</feature>
<dbReference type="Gene3D" id="1.10.510.10">
    <property type="entry name" value="Transferase(Phosphotransferase) domain 1"/>
    <property type="match status" value="1"/>
</dbReference>
<feature type="compositionally biased region" description="Low complexity" evidence="11">
    <location>
        <begin position="359"/>
        <end position="376"/>
    </location>
</feature>
<dbReference type="InterPro" id="IPR008271">
    <property type="entry name" value="Ser/Thr_kinase_AS"/>
</dbReference>
<dbReference type="PROSITE" id="PS00108">
    <property type="entry name" value="PROTEIN_KINASE_ST"/>
    <property type="match status" value="1"/>
</dbReference>
<feature type="region of interest" description="Disordered" evidence="11">
    <location>
        <begin position="325"/>
        <end position="390"/>
    </location>
</feature>
<dbReference type="STRING" id="431595.K3WH02"/>
<evidence type="ECO:0000256" key="3">
    <source>
        <dbReference type="ARBA" id="ARBA00022527"/>
    </source>
</evidence>
<evidence type="ECO:0000256" key="9">
    <source>
        <dbReference type="ARBA" id="ARBA00048679"/>
    </source>
</evidence>
<feature type="domain" description="Protein kinase" evidence="12">
    <location>
        <begin position="21"/>
        <end position="287"/>
    </location>
</feature>
<dbReference type="SMART" id="SM00220">
    <property type="entry name" value="S_TKc"/>
    <property type="match status" value="1"/>
</dbReference>
<keyword evidence="4" id="KW-0808">Transferase</keyword>
<dbReference type="EMBL" id="GL376567">
    <property type="status" value="NOT_ANNOTATED_CDS"/>
    <property type="molecule type" value="Genomic_DNA"/>
</dbReference>
<dbReference type="InterPro" id="IPR019530">
    <property type="entry name" value="Intra-flagellar_transport_57"/>
</dbReference>
<comment type="catalytic activity">
    <reaction evidence="8">
        <text>L-threonyl-[protein] + ATP = O-phospho-L-threonyl-[protein] + ADP + H(+)</text>
        <dbReference type="Rhea" id="RHEA:46608"/>
        <dbReference type="Rhea" id="RHEA-COMP:11060"/>
        <dbReference type="Rhea" id="RHEA-COMP:11605"/>
        <dbReference type="ChEBI" id="CHEBI:15378"/>
        <dbReference type="ChEBI" id="CHEBI:30013"/>
        <dbReference type="ChEBI" id="CHEBI:30616"/>
        <dbReference type="ChEBI" id="CHEBI:61977"/>
        <dbReference type="ChEBI" id="CHEBI:456216"/>
        <dbReference type="EC" id="2.7.11.1"/>
    </reaction>
</comment>
<keyword evidence="3" id="KW-0723">Serine/threonine-protein kinase</keyword>
<evidence type="ECO:0000256" key="7">
    <source>
        <dbReference type="ARBA" id="ARBA00022840"/>
    </source>
</evidence>
<sequence>MESLTEEQRALFASGGQLDDYDVLKPIGKGKFSVVYKAKRKRDEQPIALKKISIFDMMDTKAREKTLKEVRLVQSVSHPNIIQYLDAFIANNELYIAFEWAEAGDLKRQIRKANEKRVRFDERTIWRYFAQLCAAILHMHNARIMHRDLKPANIFLTLQGVVKVGDLGLGRHLSENTMEAHSKVGTPLYMSPEVLRGEGYDWKSDVWSLGCILYELAMLRSPFKSEGLNLYGLFQKINKGDYEALPAIYSEHLRSLVTRMISLGASDRPTMEEVWSLCQMRPNSAALAEKKERLQAQAVVAAVNQLGQASEKIATAMTGVSVVRRKKMRAKDVPSPEDTLPPSSRPSSSQQRHLQQEDTSTNSSSRPPSSQRSTTNGGNDTPRHPDETKQKQLETRMEFLYERLKLLQYEKILRKHISCKYFLEDSRSLPQVNPQARFNDMCVLVKWLLQKIGVETVLDLDSARLPVTTVQIILLAAERAEVRETGQLSAPALTSGVGEEVCMLLDALCEKALEATRRSFQMPCYPKESVEEMDAQDHLEVGAEDDQDDSSSTPGKGGWGDSTASTPGYEDEDDLFAKWLIVKDEKPVNESDRTRDNQHTKMIHASVDPLAWRRELERMTPTLRNRMAEMLKTRPKESSWHARIDILQQNVGHILSNTPDTLEAIADAHKIRQKEGMRIETVEKRVNEQFRSTRRNYHECFTKLAQNQDQIEQRQRRVHACTLELTRLQTEGATAANEVKSQNDRLTDNSALFALKTQLKRVEQENEQFATQLEVLRYYLSQRQQLQQISARMRLGKR</sequence>
<protein>
    <recommendedName>
        <fullName evidence="2">non-specific serine/threonine protein kinase</fullName>
        <ecNumber evidence="2">2.7.11.1</ecNumber>
    </recommendedName>
</protein>
<dbReference type="InterPro" id="IPR051131">
    <property type="entry name" value="NEK_Ser/Thr_kinase_NIMA"/>
</dbReference>
<dbReference type="eggNOG" id="KOG0591">
    <property type="taxonomic scope" value="Eukaryota"/>
</dbReference>